<dbReference type="InterPro" id="IPR001128">
    <property type="entry name" value="Cyt_P450"/>
</dbReference>
<reference evidence="11" key="1">
    <citation type="submission" date="2022-12" db="EMBL/GenBank/DDBJ databases">
        <title>Genome assemblies of Blomia tropicalis.</title>
        <authorList>
            <person name="Cui Y."/>
        </authorList>
    </citation>
    <scope>NUCLEOTIDE SEQUENCE</scope>
    <source>
        <tissue evidence="11">Adult mites</tissue>
    </source>
</reference>
<proteinExistence type="inferred from homology"/>
<name>A0A9Q0LZV6_BLOTA</name>
<comment type="caution">
    <text evidence="11">The sequence shown here is derived from an EMBL/GenBank/DDBJ whole genome shotgun (WGS) entry which is preliminary data.</text>
</comment>
<keyword evidence="7 10" id="KW-0503">Monooxygenase</keyword>
<evidence type="ECO:0000256" key="9">
    <source>
        <dbReference type="PIRSR" id="PIRSR602401-1"/>
    </source>
</evidence>
<comment type="subcellular location">
    <subcellularLocation>
        <location evidence="2">Endoplasmic reticulum membrane</location>
    </subcellularLocation>
</comment>
<dbReference type="PRINTS" id="PR00385">
    <property type="entry name" value="P450"/>
</dbReference>
<keyword evidence="12" id="KW-1185">Reference proteome</keyword>
<evidence type="ECO:0000256" key="8">
    <source>
        <dbReference type="ARBA" id="ARBA00023136"/>
    </source>
</evidence>
<dbReference type="GO" id="GO:0005789">
    <property type="term" value="C:endoplasmic reticulum membrane"/>
    <property type="evidence" value="ECO:0007669"/>
    <property type="project" value="UniProtKB-SubCell"/>
</dbReference>
<dbReference type="PANTHER" id="PTHR24291:SF189">
    <property type="entry name" value="CYTOCHROME P450 4C3-RELATED"/>
    <property type="match status" value="1"/>
</dbReference>
<evidence type="ECO:0000256" key="5">
    <source>
        <dbReference type="ARBA" id="ARBA00022824"/>
    </source>
</evidence>
<dbReference type="GO" id="GO:0016705">
    <property type="term" value="F:oxidoreductase activity, acting on paired donors, with incorporation or reduction of molecular oxygen"/>
    <property type="evidence" value="ECO:0007669"/>
    <property type="project" value="InterPro"/>
</dbReference>
<evidence type="ECO:0000256" key="4">
    <source>
        <dbReference type="ARBA" id="ARBA00022617"/>
    </source>
</evidence>
<evidence type="ECO:0000256" key="1">
    <source>
        <dbReference type="ARBA" id="ARBA00001971"/>
    </source>
</evidence>
<evidence type="ECO:0000313" key="12">
    <source>
        <dbReference type="Proteomes" id="UP001142055"/>
    </source>
</evidence>
<evidence type="ECO:0000256" key="7">
    <source>
        <dbReference type="ARBA" id="ARBA00023033"/>
    </source>
</evidence>
<accession>A0A9Q0LZV6</accession>
<dbReference type="GO" id="GO:0004497">
    <property type="term" value="F:monooxygenase activity"/>
    <property type="evidence" value="ECO:0007669"/>
    <property type="project" value="UniProtKB-KW"/>
</dbReference>
<dbReference type="EMBL" id="JAPWDV010000003">
    <property type="protein sequence ID" value="KAJ6216494.1"/>
    <property type="molecule type" value="Genomic_DNA"/>
</dbReference>
<evidence type="ECO:0000313" key="11">
    <source>
        <dbReference type="EMBL" id="KAJ6216494.1"/>
    </source>
</evidence>
<gene>
    <name evidence="11" type="ORF">RDWZM_007651</name>
</gene>
<dbReference type="CDD" id="cd20628">
    <property type="entry name" value="CYP4"/>
    <property type="match status" value="1"/>
</dbReference>
<evidence type="ECO:0000256" key="10">
    <source>
        <dbReference type="RuleBase" id="RU000461"/>
    </source>
</evidence>
<protein>
    <submittedName>
        <fullName evidence="11">Uncharacterized protein</fullName>
    </submittedName>
</protein>
<organism evidence="11 12">
    <name type="scientific">Blomia tropicalis</name>
    <name type="common">Mite</name>
    <dbReference type="NCBI Taxonomy" id="40697"/>
    <lineage>
        <taxon>Eukaryota</taxon>
        <taxon>Metazoa</taxon>
        <taxon>Ecdysozoa</taxon>
        <taxon>Arthropoda</taxon>
        <taxon>Chelicerata</taxon>
        <taxon>Arachnida</taxon>
        <taxon>Acari</taxon>
        <taxon>Acariformes</taxon>
        <taxon>Sarcoptiformes</taxon>
        <taxon>Astigmata</taxon>
        <taxon>Glycyphagoidea</taxon>
        <taxon>Echimyopodidae</taxon>
        <taxon>Blomia</taxon>
    </lineage>
</organism>
<dbReference type="InterPro" id="IPR050196">
    <property type="entry name" value="Cytochrome_P450_Monoox"/>
</dbReference>
<dbReference type="GO" id="GO:0005506">
    <property type="term" value="F:iron ion binding"/>
    <property type="evidence" value="ECO:0007669"/>
    <property type="project" value="InterPro"/>
</dbReference>
<dbReference type="GO" id="GO:0020037">
    <property type="term" value="F:heme binding"/>
    <property type="evidence" value="ECO:0007669"/>
    <property type="project" value="InterPro"/>
</dbReference>
<evidence type="ECO:0000256" key="6">
    <source>
        <dbReference type="ARBA" id="ARBA00023004"/>
    </source>
</evidence>
<evidence type="ECO:0000256" key="3">
    <source>
        <dbReference type="ARBA" id="ARBA00010617"/>
    </source>
</evidence>
<sequence>MKYYQKIEKLPGPYCGINPIGNINLIINSNLDLLTCFFDTICGLSQIYYPSHSIVRFWISYKPMKVFSSTVNVHKSNAYIFMRPFLGTGLVTSSGKKWSQRRKMITPTFHFNILEAFLPSMNEQANILIDKIQEQLQKSNQESIVLDVVPYITYATLDIICETAMGIKLGSQFNPTIDYVQSIHRIVNKLIKRTFSPWLWNNFIYYNLTATGREDRSDLKIAHEFTMKVIKDRKSEAIQQLNEKQFNNESKGDNFVSSRRRLAFLDMLIEQHLKDPNTLNLDGIREEVDTFMFEGHDTTSISLIWTLLLLGHHPEIQEKVHQELDDIWERYNLDESKQLTSNQLREMKLMEACIKESLRLYPSLPFIGRVSRADIELDNFVIPKGTILVLLIHMIHRDPKIYPKPHSFIPDRFIEGTESFVKNPFAYVPFSAGPRNCIGQKFALQEEKIILAFILRHFRLESIKHFDNILKHPEIVLRPKEPINIRFIPRQQIKSTQPKLYN</sequence>
<comment type="cofactor">
    <cofactor evidence="1 9">
        <name>heme</name>
        <dbReference type="ChEBI" id="CHEBI:30413"/>
    </cofactor>
</comment>
<keyword evidence="5" id="KW-0256">Endoplasmic reticulum</keyword>
<dbReference type="PRINTS" id="PR00463">
    <property type="entry name" value="EP450I"/>
</dbReference>
<dbReference type="Proteomes" id="UP001142055">
    <property type="component" value="Chromosome 3"/>
</dbReference>
<dbReference type="SUPFAM" id="SSF48264">
    <property type="entry name" value="Cytochrome P450"/>
    <property type="match status" value="1"/>
</dbReference>
<keyword evidence="9 10" id="KW-0479">Metal-binding</keyword>
<keyword evidence="4 9" id="KW-0349">Heme</keyword>
<dbReference type="Pfam" id="PF00067">
    <property type="entry name" value="p450"/>
    <property type="match status" value="1"/>
</dbReference>
<dbReference type="PROSITE" id="PS00086">
    <property type="entry name" value="CYTOCHROME_P450"/>
    <property type="match status" value="1"/>
</dbReference>
<keyword evidence="8" id="KW-0472">Membrane</keyword>
<dbReference type="InterPro" id="IPR036396">
    <property type="entry name" value="Cyt_P450_sf"/>
</dbReference>
<dbReference type="AlphaFoldDB" id="A0A9Q0LZV6"/>
<feature type="binding site" description="axial binding residue" evidence="9">
    <location>
        <position position="437"/>
    </location>
    <ligand>
        <name>heme</name>
        <dbReference type="ChEBI" id="CHEBI:30413"/>
    </ligand>
    <ligandPart>
        <name>Fe</name>
        <dbReference type="ChEBI" id="CHEBI:18248"/>
    </ligandPart>
</feature>
<dbReference type="OMA" id="FANMSTF"/>
<keyword evidence="6 9" id="KW-0408">Iron</keyword>
<dbReference type="InterPro" id="IPR017972">
    <property type="entry name" value="Cyt_P450_CS"/>
</dbReference>
<dbReference type="InterPro" id="IPR002401">
    <property type="entry name" value="Cyt_P450_E_grp-I"/>
</dbReference>
<evidence type="ECO:0000256" key="2">
    <source>
        <dbReference type="ARBA" id="ARBA00004586"/>
    </source>
</evidence>
<keyword evidence="10" id="KW-0560">Oxidoreductase</keyword>
<comment type="similarity">
    <text evidence="3 10">Belongs to the cytochrome P450 family.</text>
</comment>
<dbReference type="PANTHER" id="PTHR24291">
    <property type="entry name" value="CYTOCHROME P450 FAMILY 4"/>
    <property type="match status" value="1"/>
</dbReference>
<dbReference type="Gene3D" id="1.10.630.10">
    <property type="entry name" value="Cytochrome P450"/>
    <property type="match status" value="1"/>
</dbReference>